<dbReference type="GO" id="GO:0005524">
    <property type="term" value="F:ATP binding"/>
    <property type="evidence" value="ECO:0007669"/>
    <property type="project" value="UniProtKB-KW"/>
</dbReference>
<keyword evidence="4" id="KW-0677">Repeat</keyword>
<dbReference type="Pfam" id="PF02170">
    <property type="entry name" value="PAZ"/>
    <property type="match status" value="1"/>
</dbReference>
<dbReference type="SMART" id="SM00487">
    <property type="entry name" value="DEXDc"/>
    <property type="match status" value="1"/>
</dbReference>
<evidence type="ECO:0000259" key="18">
    <source>
        <dbReference type="PROSITE" id="PS51194"/>
    </source>
</evidence>
<evidence type="ECO:0000256" key="4">
    <source>
        <dbReference type="ARBA" id="ARBA00022737"/>
    </source>
</evidence>
<dbReference type="RefSeq" id="XP_051448791.1">
    <property type="nucleotide sequence ID" value="XM_051585466.1"/>
</dbReference>
<dbReference type="InterPro" id="IPR014001">
    <property type="entry name" value="Helicase_ATP-bd"/>
</dbReference>
<keyword evidence="12" id="KW-0464">Manganese</keyword>
<dbReference type="EMBL" id="MU620894">
    <property type="protein sequence ID" value="KAI8583787.1"/>
    <property type="molecule type" value="Genomic_DNA"/>
</dbReference>
<evidence type="ECO:0000256" key="2">
    <source>
        <dbReference type="ARBA" id="ARBA00001946"/>
    </source>
</evidence>
<comment type="caution">
    <text evidence="20">The sequence shown here is derived from an EMBL/GenBank/DDBJ whole genome shotgun (WGS) entry which is preliminary data.</text>
</comment>
<evidence type="ECO:0000259" key="16">
    <source>
        <dbReference type="PROSITE" id="PS50821"/>
    </source>
</evidence>
<evidence type="ECO:0000259" key="15">
    <source>
        <dbReference type="PROSITE" id="PS50142"/>
    </source>
</evidence>
<evidence type="ECO:0000256" key="3">
    <source>
        <dbReference type="ARBA" id="ARBA00022723"/>
    </source>
</evidence>
<dbReference type="SMART" id="SM00490">
    <property type="entry name" value="HELICc"/>
    <property type="match status" value="1"/>
</dbReference>
<gene>
    <name evidence="20" type="ORF">K450DRAFT_219980</name>
</gene>
<dbReference type="GO" id="GO:0003677">
    <property type="term" value="F:DNA binding"/>
    <property type="evidence" value="ECO:0007669"/>
    <property type="project" value="InterPro"/>
</dbReference>
<reference evidence="20" key="1">
    <citation type="submission" date="2021-06" db="EMBL/GenBank/DDBJ databases">
        <authorList>
            <consortium name="DOE Joint Genome Institute"/>
            <person name="Mondo S.J."/>
            <person name="Amses K.R."/>
            <person name="Simmons D.R."/>
            <person name="Longcore J.E."/>
            <person name="Seto K."/>
            <person name="Alves G.H."/>
            <person name="Bonds A.E."/>
            <person name="Quandt C.A."/>
            <person name="Davis W.J."/>
            <person name="Chang Y."/>
            <person name="Letcher P.M."/>
            <person name="Powell M.J."/>
            <person name="Kuo A."/>
            <person name="Labutti K."/>
            <person name="Pangilinan J."/>
            <person name="Andreopoulos W."/>
            <person name="Tritt A."/>
            <person name="Riley R."/>
            <person name="Hundley H."/>
            <person name="Johnson J."/>
            <person name="Lipzen A."/>
            <person name="Barry K."/>
            <person name="Berbee M.L."/>
            <person name="Buchler N.E."/>
            <person name="Grigoriev I.V."/>
            <person name="Spatafora J.W."/>
            <person name="Stajich J.E."/>
            <person name="James T.Y."/>
        </authorList>
    </citation>
    <scope>NUCLEOTIDE SEQUENCE</scope>
    <source>
        <strain evidence="20">AG</strain>
    </source>
</reference>
<evidence type="ECO:0000313" key="20">
    <source>
        <dbReference type="EMBL" id="KAI8583787.1"/>
    </source>
</evidence>
<reference evidence="20" key="2">
    <citation type="journal article" date="2022" name="Proc. Natl. Acad. Sci. U.S.A.">
        <title>Diploid-dominant life cycles characterize the early evolution of Fungi.</title>
        <authorList>
            <person name="Amses K.R."/>
            <person name="Simmons D.R."/>
            <person name="Longcore J.E."/>
            <person name="Mondo S.J."/>
            <person name="Seto K."/>
            <person name="Jeronimo G.H."/>
            <person name="Bonds A.E."/>
            <person name="Quandt C.A."/>
            <person name="Davis W.J."/>
            <person name="Chang Y."/>
            <person name="Federici B.A."/>
            <person name="Kuo A."/>
            <person name="LaButti K."/>
            <person name="Pangilinan J."/>
            <person name="Andreopoulos W."/>
            <person name="Tritt A."/>
            <person name="Riley R."/>
            <person name="Hundley H."/>
            <person name="Johnson J."/>
            <person name="Lipzen A."/>
            <person name="Barry K."/>
            <person name="Lang B.F."/>
            <person name="Cuomo C.A."/>
            <person name="Buchler N.E."/>
            <person name="Grigoriev I.V."/>
            <person name="Spatafora J.W."/>
            <person name="Stajich J.E."/>
            <person name="James T.Y."/>
        </authorList>
    </citation>
    <scope>NUCLEOTIDE SEQUENCE</scope>
    <source>
        <strain evidence="20">AG</strain>
    </source>
</reference>
<dbReference type="PANTHER" id="PTHR14950:SF37">
    <property type="entry name" value="ENDORIBONUCLEASE DICER"/>
    <property type="match status" value="1"/>
</dbReference>
<evidence type="ECO:0000313" key="21">
    <source>
        <dbReference type="Proteomes" id="UP001206595"/>
    </source>
</evidence>
<keyword evidence="9" id="KW-0460">Magnesium</keyword>
<dbReference type="Gene3D" id="1.10.1520.10">
    <property type="entry name" value="Ribonuclease III domain"/>
    <property type="match status" value="2"/>
</dbReference>
<keyword evidence="7" id="KW-0347">Helicase</keyword>
<dbReference type="Gene3D" id="2.170.260.10">
    <property type="entry name" value="paz domain"/>
    <property type="match status" value="1"/>
</dbReference>
<evidence type="ECO:0008006" key="22">
    <source>
        <dbReference type="Google" id="ProtNLM"/>
    </source>
</evidence>
<comment type="cofactor">
    <cofactor evidence="2">
        <name>Mg(2+)</name>
        <dbReference type="ChEBI" id="CHEBI:18420"/>
    </cofactor>
</comment>
<evidence type="ECO:0000256" key="10">
    <source>
        <dbReference type="ARBA" id="ARBA00022884"/>
    </source>
</evidence>
<dbReference type="SUPFAM" id="SSF52540">
    <property type="entry name" value="P-loop containing nucleoside triphosphate hydrolases"/>
    <property type="match status" value="1"/>
</dbReference>
<dbReference type="GO" id="GO:0031047">
    <property type="term" value="P:regulatory ncRNA-mediated gene silencing"/>
    <property type="evidence" value="ECO:0007669"/>
    <property type="project" value="UniProtKB-KW"/>
</dbReference>
<dbReference type="PROSITE" id="PS50821">
    <property type="entry name" value="PAZ"/>
    <property type="match status" value="1"/>
</dbReference>
<dbReference type="InterPro" id="IPR006935">
    <property type="entry name" value="Helicase/UvrB_N"/>
</dbReference>
<comment type="similarity">
    <text evidence="13 14">Belongs to the helicase family. Dicer subfamily.</text>
</comment>
<dbReference type="Proteomes" id="UP001206595">
    <property type="component" value="Unassembled WGS sequence"/>
</dbReference>
<dbReference type="PROSITE" id="PS51194">
    <property type="entry name" value="HELICASE_CTER"/>
    <property type="match status" value="1"/>
</dbReference>
<feature type="domain" description="Dicer dsRNA-binding fold" evidence="19">
    <location>
        <begin position="625"/>
        <end position="715"/>
    </location>
</feature>
<dbReference type="PROSITE" id="PS51327">
    <property type="entry name" value="DICER_DSRBF"/>
    <property type="match status" value="1"/>
</dbReference>
<keyword evidence="6" id="KW-0378">Hydrolase</keyword>
<evidence type="ECO:0000256" key="6">
    <source>
        <dbReference type="ARBA" id="ARBA00022801"/>
    </source>
</evidence>
<dbReference type="SMART" id="SM00949">
    <property type="entry name" value="PAZ"/>
    <property type="match status" value="1"/>
</dbReference>
<evidence type="ECO:0000256" key="14">
    <source>
        <dbReference type="PROSITE-ProRule" id="PRU00657"/>
    </source>
</evidence>
<dbReference type="SUPFAM" id="SSF69065">
    <property type="entry name" value="RNase III domain-like"/>
    <property type="match status" value="2"/>
</dbReference>
<evidence type="ECO:0000259" key="19">
    <source>
        <dbReference type="PROSITE" id="PS51327"/>
    </source>
</evidence>
<dbReference type="CDD" id="cd00048">
    <property type="entry name" value="DSRM_SF"/>
    <property type="match status" value="1"/>
</dbReference>
<evidence type="ECO:0000256" key="7">
    <source>
        <dbReference type="ARBA" id="ARBA00022806"/>
    </source>
</evidence>
<dbReference type="Gene3D" id="3.40.50.300">
    <property type="entry name" value="P-loop containing nucleotide triphosphate hydrolases"/>
    <property type="match status" value="2"/>
</dbReference>
<dbReference type="Pfam" id="PF00636">
    <property type="entry name" value="Ribonuclease_3"/>
    <property type="match status" value="2"/>
</dbReference>
<dbReference type="InterPro" id="IPR005034">
    <property type="entry name" value="Dicer_dimerisation"/>
</dbReference>
<dbReference type="InterPro" id="IPR003100">
    <property type="entry name" value="PAZ_dom"/>
</dbReference>
<evidence type="ECO:0000256" key="13">
    <source>
        <dbReference type="ARBA" id="ARBA00035116"/>
    </source>
</evidence>
<evidence type="ECO:0000256" key="11">
    <source>
        <dbReference type="ARBA" id="ARBA00023158"/>
    </source>
</evidence>
<dbReference type="GO" id="GO:0003723">
    <property type="term" value="F:RNA binding"/>
    <property type="evidence" value="ECO:0007669"/>
    <property type="project" value="UniProtKB-UniRule"/>
</dbReference>
<feature type="domain" description="RNase III" evidence="15">
    <location>
        <begin position="1279"/>
        <end position="1427"/>
    </location>
</feature>
<dbReference type="PANTHER" id="PTHR14950">
    <property type="entry name" value="DICER-RELATED"/>
    <property type="match status" value="1"/>
</dbReference>
<comment type="cofactor">
    <cofactor evidence="1">
        <name>Mn(2+)</name>
        <dbReference type="ChEBI" id="CHEBI:29035"/>
    </cofactor>
</comment>
<dbReference type="PROSITE" id="PS50142">
    <property type="entry name" value="RNASE_3_2"/>
    <property type="match status" value="2"/>
</dbReference>
<feature type="domain" description="RNase III" evidence="15">
    <location>
        <begin position="1083"/>
        <end position="1230"/>
    </location>
</feature>
<keyword evidence="10 14" id="KW-0694">RNA-binding</keyword>
<dbReference type="GO" id="GO:0004386">
    <property type="term" value="F:helicase activity"/>
    <property type="evidence" value="ECO:0007669"/>
    <property type="project" value="UniProtKB-KW"/>
</dbReference>
<keyword evidence="21" id="KW-1185">Reference proteome</keyword>
<dbReference type="InterPro" id="IPR036389">
    <property type="entry name" value="RNase_III_sf"/>
</dbReference>
<evidence type="ECO:0000256" key="1">
    <source>
        <dbReference type="ARBA" id="ARBA00001936"/>
    </source>
</evidence>
<evidence type="ECO:0000256" key="5">
    <source>
        <dbReference type="ARBA" id="ARBA00022741"/>
    </source>
</evidence>
<dbReference type="Pfam" id="PF03368">
    <property type="entry name" value="Dicer_dimer"/>
    <property type="match status" value="1"/>
</dbReference>
<dbReference type="InterPro" id="IPR038248">
    <property type="entry name" value="Dicer_dimer_sf"/>
</dbReference>
<sequence>MTVPRHGSSSSNGISPKKFGTELTSSPFSAYTNPNAPIITVVKNSGVFLDSEYDNAIPGSLAMPMEFIIDGEVLDVPENTSEEEPKDAPQLKALDPREYQLELLEKAKKENIIAVLDTGSGKTLIAVMLIKEMEVTEKIERETRKKTKFTVFLVSRVPLVFQQKEVIAINSDLRVNYLCGELVWDQWNKKMWDNMINEDDVCVMTAQIFLDALRHGFIHMDRINLMVFDECHHATKSHTFNLIMREFYHRCPQQDRPKIFGMTASPMNSRGRAEESLYTLEKNLDAKIFTSQNLTSLQAFVYKPTEIIVEYTPYSVYESKGLYKLLLERFYDQPSLKNLITAARWTYHQLGSWCCDALCQKWFDTFSTGASDDDMNNSEDELLQLNVDNWVAAKEACQSYSIPQPNLEDPSMFSNKIQRLIQILKIFSSSKVPLCGIIFVERRYTAYVLMWLIRSCAELSNIKSAVLAGHQANGVSEAKMGYKNQNRVISKFRNGEVNLLIATNVAEEGLDIQPCNLVLRFDTFHTLISYVQSRGRARHKDSKYIILMEKGDVAAERLLYELRQSENVVRDWCNALPADRKASVNAMDDDPFDLYCGDEDDEYDDDVDDFFLVPSTQAAITLNSAVPLIHHYCSTLPKDEYCDLKPEFSCVKELDTFICTLKLPSNAVVQETFTEAARSKTLAKKLVAMKAAIALYHAKGLSDHLMPIVVKPEMLGDMAPQMDRKGNIIGSRKRRKVYKKKTWLSMDDTGVPIAIRANETHSSGDNNAAEALGQLTPGEQNISILADAMENDDTDANLVAEERSQDPSDEMMDVDDTNHDHLTLYLTHIKHNLNDDLDAGIQYRDICLLTYKEFPVIPAFHLYLQNKTTETIVRTVSIGQGYTFDLEEADMLRKYTIQIFSAISNKSYECDLEDMPYFLVPLKFDIHDEIDRDSFDWTEIGRVVENLTPKLDIENLDQYTDRVVVDHSDSLRRYIFHQARRDMTPASEIPSGYHGREDGYKNFADYYEQVLSRTPGNMDQPMMEVRRFTKVLNYLSPIANVEAKAPKRSAQYLIPEFCELYPISTSMYRTAMLMPSIMMHIDAVLLVKEVNEKLETNIDDTLLLEAFTTPSANMDTNYERLETLGDSFLKFVATIRLYIMFPHSHEGQLHCQRIRIICNKALYRGARRLQLYKHISSQPLNRRRWRPPHFKLSTDNEEDLRMKLRRHSLSDKTLADIVEATMGAAYLAGGVELGLKAAIALQIPFDHITEWKHFNETYTESRAQLKARVKETSKRHLKLDHLEEITGYRFRNPLLVVEALTHASAPNSTVPCYQRLEFLGDGILDFLVVNYLFRKYPDYEPGRMTDIKDGCVNNRVLGTMCLEIGLNKHIIHFSSKLMGAITQFAREVELIKDSGEDVGEYWSDLDVPKVLSDVVESVLGAIFVDSGFDFDTVQKSFNFFMLPFFDKYVQPDILKVHPLKTLTTGLQKIHCDGLLLR</sequence>
<proteinExistence type="inferred from homology"/>
<protein>
    <recommendedName>
        <fullName evidence="22">Dicer-like protein 1</fullName>
    </recommendedName>
</protein>
<evidence type="ECO:0000256" key="8">
    <source>
        <dbReference type="ARBA" id="ARBA00022840"/>
    </source>
</evidence>
<evidence type="ECO:0000259" key="17">
    <source>
        <dbReference type="PROSITE" id="PS51192"/>
    </source>
</evidence>
<dbReference type="FunFam" id="1.10.1520.10:FF:000004">
    <property type="entry name" value="Endoribonuclease dicer-like 1"/>
    <property type="match status" value="1"/>
</dbReference>
<dbReference type="GeneID" id="75910814"/>
<dbReference type="InterPro" id="IPR027417">
    <property type="entry name" value="P-loop_NTPase"/>
</dbReference>
<evidence type="ECO:0000256" key="9">
    <source>
        <dbReference type="ARBA" id="ARBA00022842"/>
    </source>
</evidence>
<dbReference type="CDD" id="cd18034">
    <property type="entry name" value="DEXHc_dicer"/>
    <property type="match status" value="1"/>
</dbReference>
<keyword evidence="8" id="KW-0067">ATP-binding</keyword>
<dbReference type="Gene3D" id="3.30.160.380">
    <property type="entry name" value="Dicer dimerisation domain"/>
    <property type="match status" value="1"/>
</dbReference>
<organism evidence="20 21">
    <name type="scientific">Umbelopsis ramanniana AG</name>
    <dbReference type="NCBI Taxonomy" id="1314678"/>
    <lineage>
        <taxon>Eukaryota</taxon>
        <taxon>Fungi</taxon>
        <taxon>Fungi incertae sedis</taxon>
        <taxon>Mucoromycota</taxon>
        <taxon>Mucoromycotina</taxon>
        <taxon>Umbelopsidomycetes</taxon>
        <taxon>Umbelopsidales</taxon>
        <taxon>Umbelopsidaceae</taxon>
        <taxon>Umbelopsis</taxon>
    </lineage>
</organism>
<accession>A0AAD5HGQ1</accession>
<dbReference type="SMART" id="SM00535">
    <property type="entry name" value="RIBOc"/>
    <property type="match status" value="2"/>
</dbReference>
<dbReference type="FunFam" id="3.30.160.380:FF:000001">
    <property type="entry name" value="Endoribonuclease dicer-like 1"/>
    <property type="match status" value="1"/>
</dbReference>
<dbReference type="GO" id="GO:0004525">
    <property type="term" value="F:ribonuclease III activity"/>
    <property type="evidence" value="ECO:0007669"/>
    <property type="project" value="InterPro"/>
</dbReference>
<dbReference type="Pfam" id="PF04851">
    <property type="entry name" value="ResIII"/>
    <property type="match status" value="1"/>
</dbReference>
<feature type="domain" description="PAZ" evidence="16">
    <location>
        <begin position="942"/>
        <end position="1062"/>
    </location>
</feature>
<dbReference type="PROSITE" id="PS00517">
    <property type="entry name" value="RNASE_3_1"/>
    <property type="match status" value="1"/>
</dbReference>
<dbReference type="GO" id="GO:0006396">
    <property type="term" value="P:RNA processing"/>
    <property type="evidence" value="ECO:0007669"/>
    <property type="project" value="InterPro"/>
</dbReference>
<dbReference type="InterPro" id="IPR000999">
    <property type="entry name" value="RNase_III_dom"/>
</dbReference>
<name>A0AAD5HGQ1_UMBRA</name>
<feature type="domain" description="Helicase C-terminal" evidence="18">
    <location>
        <begin position="419"/>
        <end position="577"/>
    </location>
</feature>
<dbReference type="InterPro" id="IPR001650">
    <property type="entry name" value="Helicase_C-like"/>
</dbReference>
<dbReference type="FunFam" id="3.40.50.300:FF:000628">
    <property type="entry name" value="Endoribonuclease Dicer"/>
    <property type="match status" value="1"/>
</dbReference>
<keyword evidence="5" id="KW-0547">Nucleotide-binding</keyword>
<dbReference type="PROSITE" id="PS51192">
    <property type="entry name" value="HELICASE_ATP_BIND_1"/>
    <property type="match status" value="1"/>
</dbReference>
<dbReference type="Pfam" id="PF00271">
    <property type="entry name" value="Helicase_C"/>
    <property type="match status" value="1"/>
</dbReference>
<feature type="domain" description="Helicase ATP-binding" evidence="17">
    <location>
        <begin position="103"/>
        <end position="284"/>
    </location>
</feature>
<keyword evidence="3" id="KW-0479">Metal-binding</keyword>
<dbReference type="GO" id="GO:0046872">
    <property type="term" value="F:metal ion binding"/>
    <property type="evidence" value="ECO:0007669"/>
    <property type="project" value="UniProtKB-KW"/>
</dbReference>
<keyword evidence="11" id="KW-0943">RNA-mediated gene silencing</keyword>
<evidence type="ECO:0000256" key="12">
    <source>
        <dbReference type="ARBA" id="ARBA00023211"/>
    </source>
</evidence>
<dbReference type="CDD" id="cd00593">
    <property type="entry name" value="RIBOc"/>
    <property type="match status" value="2"/>
</dbReference>